<evidence type="ECO:0000256" key="1">
    <source>
        <dbReference type="SAM" id="MobiDB-lite"/>
    </source>
</evidence>
<protein>
    <submittedName>
        <fullName evidence="2">Uncharacterized protein</fullName>
    </submittedName>
</protein>
<feature type="compositionally biased region" description="Polar residues" evidence="1">
    <location>
        <begin position="110"/>
        <end position="121"/>
    </location>
</feature>
<reference evidence="2 3" key="1">
    <citation type="journal article" date="2011" name="PLoS Genet.">
        <title>Comparative genomic analysis of human fungal pathogens causing paracoccidioidomycosis.</title>
        <authorList>
            <person name="Desjardins C.A."/>
            <person name="Champion M.D."/>
            <person name="Holder J.W."/>
            <person name="Muszewska A."/>
            <person name="Goldberg J."/>
            <person name="Bailao A.M."/>
            <person name="Brigido M.M."/>
            <person name="Ferreira M.E."/>
            <person name="Garcia A.M."/>
            <person name="Grynberg M."/>
            <person name="Gujja S."/>
            <person name="Heiman D.I."/>
            <person name="Henn M.R."/>
            <person name="Kodira C.D."/>
            <person name="Leon-Narvaez H."/>
            <person name="Longo L.V."/>
            <person name="Ma L.J."/>
            <person name="Malavazi I."/>
            <person name="Matsuo A.L."/>
            <person name="Morais F.V."/>
            <person name="Pereira M."/>
            <person name="Rodriguez-Brito S."/>
            <person name="Sakthikumar S."/>
            <person name="Salem-Izacc S.M."/>
            <person name="Sykes S.M."/>
            <person name="Teixeira M.M."/>
            <person name="Vallejo M.C."/>
            <person name="Walter M.E."/>
            <person name="Yandava C."/>
            <person name="Young S."/>
            <person name="Zeng Q."/>
            <person name="Zucker J."/>
            <person name="Felipe M.S."/>
            <person name="Goldman G.H."/>
            <person name="Haas B.J."/>
            <person name="McEwen J.G."/>
            <person name="Nino-Vega G."/>
            <person name="Puccia R."/>
            <person name="San-Blas G."/>
            <person name="Soares C.M."/>
            <person name="Birren B.W."/>
            <person name="Cuomo C.A."/>
        </authorList>
    </citation>
    <scope>NUCLEOTIDE SEQUENCE [LARGE SCALE GENOMIC DNA]</scope>
    <source>
        <strain evidence="3">ATCC MYA-826 / Pb01</strain>
    </source>
</reference>
<feature type="region of interest" description="Disordered" evidence="1">
    <location>
        <begin position="66"/>
        <end position="85"/>
    </location>
</feature>
<dbReference type="VEuPathDB" id="FungiDB:PAAG_03580"/>
<dbReference type="EMBL" id="KN293998">
    <property type="protein sequence ID" value="EEH41294.1"/>
    <property type="molecule type" value="Genomic_DNA"/>
</dbReference>
<dbReference type="AlphaFoldDB" id="C1GXK6"/>
<proteinExistence type="predicted"/>
<feature type="compositionally biased region" description="Basic and acidic residues" evidence="1">
    <location>
        <begin position="134"/>
        <end position="144"/>
    </location>
</feature>
<feature type="region of interest" description="Disordered" evidence="1">
    <location>
        <begin position="134"/>
        <end position="214"/>
    </location>
</feature>
<feature type="compositionally biased region" description="Polar residues" evidence="1">
    <location>
        <begin position="22"/>
        <end position="36"/>
    </location>
</feature>
<evidence type="ECO:0000313" key="3">
    <source>
        <dbReference type="Proteomes" id="UP000002059"/>
    </source>
</evidence>
<gene>
    <name evidence="2" type="ORF">PAAG_03580</name>
</gene>
<sequence length="340" mass="36303">MAGKHGTPCGPARGKDEPPQARHQQLNQQIEVTKSAQQQSPEQQQCRRSLVDRELDAVLSRLDGGGLAWFGRTEGGRGDAPTRRKGGCVVVSAPECVGVCGLASHRSHQSHQGPTGPTTSPAEWAKGAWAEVSIREGRGKRNPERNSGGSNWSKGLKLGGGPPLLPPPPSPRAKVQGSKMLHSVHDLAEGTNGTNGTDGADGANGTKREAEEGDLGRRWMVVMSNSLLSTRGMESGEGSKQLWTVLLQRRGAGAIAAASSSCSSNRAPRQTQDGPYWPIGHGSSPPNPTRVVVESRQHQDERTWRAWAVQDETPRRIMAGLSPYVRSMACAIRTTPHPQG</sequence>
<dbReference type="HOGENOM" id="CLU_816622_0_0_1"/>
<name>C1GXK6_PARBA</name>
<keyword evidence="3" id="KW-1185">Reference proteome</keyword>
<feature type="compositionally biased region" description="Low complexity" evidence="1">
    <location>
        <begin position="190"/>
        <end position="205"/>
    </location>
</feature>
<organism evidence="2 3">
    <name type="scientific">Paracoccidioides lutzii (strain ATCC MYA-826 / Pb01)</name>
    <name type="common">Paracoccidioides brasiliensis</name>
    <dbReference type="NCBI Taxonomy" id="502779"/>
    <lineage>
        <taxon>Eukaryota</taxon>
        <taxon>Fungi</taxon>
        <taxon>Dikarya</taxon>
        <taxon>Ascomycota</taxon>
        <taxon>Pezizomycotina</taxon>
        <taxon>Eurotiomycetes</taxon>
        <taxon>Eurotiomycetidae</taxon>
        <taxon>Onygenales</taxon>
        <taxon>Ajellomycetaceae</taxon>
        <taxon>Paracoccidioides</taxon>
    </lineage>
</organism>
<dbReference type="GeneID" id="9098376"/>
<accession>C1GXK6</accession>
<feature type="region of interest" description="Disordered" evidence="1">
    <location>
        <begin position="1"/>
        <end position="47"/>
    </location>
</feature>
<evidence type="ECO:0000313" key="2">
    <source>
        <dbReference type="EMBL" id="EEH41294.1"/>
    </source>
</evidence>
<dbReference type="Proteomes" id="UP000002059">
    <property type="component" value="Partially assembled WGS sequence"/>
</dbReference>
<dbReference type="KEGG" id="pbl:PAAG_03580"/>
<dbReference type="RefSeq" id="XP_002795035.1">
    <property type="nucleotide sequence ID" value="XM_002794989.1"/>
</dbReference>
<feature type="region of interest" description="Disordered" evidence="1">
    <location>
        <begin position="105"/>
        <end position="124"/>
    </location>
</feature>